<dbReference type="EnsemblMetazoa" id="SCAU008141-RA">
    <property type="protein sequence ID" value="SCAU008141-PA"/>
    <property type="gene ID" value="SCAU008141"/>
</dbReference>
<dbReference type="AlphaFoldDB" id="A0A1I8PHJ4"/>
<reference evidence="3" key="1">
    <citation type="submission" date="2020-05" db="UniProtKB">
        <authorList>
            <consortium name="EnsemblMetazoa"/>
        </authorList>
    </citation>
    <scope>IDENTIFICATION</scope>
    <source>
        <strain evidence="3">USDA</strain>
    </source>
</reference>
<dbReference type="InterPro" id="IPR004000">
    <property type="entry name" value="Actin"/>
</dbReference>
<dbReference type="InterPro" id="IPR043129">
    <property type="entry name" value="ATPase_NBD"/>
</dbReference>
<dbReference type="SUPFAM" id="SSF53067">
    <property type="entry name" value="Actin-like ATPase domain"/>
    <property type="match status" value="2"/>
</dbReference>
<dbReference type="KEGG" id="scac:106084412"/>
<dbReference type="SMART" id="SM00268">
    <property type="entry name" value="ACTIN"/>
    <property type="match status" value="1"/>
</dbReference>
<sequence length="625" mass="70755">MTLPYCKCSNIPYFVNTSRYNNNYVQLSLPSGTDHLRTQDKSMKVQKIIVIHPGSLNLRIGRAGELNPITILHGIGRRRKDSHQYNTEYHDPLQPSTISASSETIQEFEESRLHVSHSIQSHVTQYEDRGGGAKRLRIATPPQQIATFNRRSLPEELPFDSAGKSEKSKMVKEDVTTTKQLKENIFDEEILMLGANEIKDYNIHFPMKRGELNLHANVGGSFSSVLSDLESIWAYAIENRMAISRKSLEQYGAVLVINDVYNRSVLKEMVTLLLQRLRFRACILVQDHVCSTYGAGLGYACVVDLGDQKCSISCVEDGISHPDTRVRLGYGSGDVTQVLFALLKKCSFPYKECNIDNDYSDAALIKNLKEQYCHLNLEVCGAQEKTFEVRKRTKRLRYTFQMGDECVVAPLSLFHTELLNITGKPKLVRLQIRCSQQSDPEDCFDAEYIRETGRVRNGRGDQLLDGVMPITGDTPDDELVVVDNFDVDDRLANVRNTDKEEQIYYSSTSGQIVSIDLAIVRSIDRCLSDDLKRKMYGSILLVGGGSKLNGFSKWLEQKIILHVRSGENLPHEVNVCVKEMDASMIAWKGAAILSILDSAQELWLLAEEWEKYGLRILREKASFMW</sequence>
<dbReference type="STRING" id="35570.A0A1I8PHJ4"/>
<name>A0A1I8PHJ4_STOCA</name>
<evidence type="ECO:0000256" key="1">
    <source>
        <dbReference type="RuleBase" id="RU000487"/>
    </source>
</evidence>
<protein>
    <submittedName>
        <fullName evidence="3">Uncharacterized protein</fullName>
    </submittedName>
</protein>
<evidence type="ECO:0000313" key="4">
    <source>
        <dbReference type="Proteomes" id="UP000095300"/>
    </source>
</evidence>
<dbReference type="VEuPathDB" id="VectorBase:SCAU008141"/>
<dbReference type="PANTHER" id="PTHR11937">
    <property type="entry name" value="ACTIN"/>
    <property type="match status" value="1"/>
</dbReference>
<organism evidence="3 4">
    <name type="scientific">Stomoxys calcitrans</name>
    <name type="common">Stable fly</name>
    <name type="synonym">Conops calcitrans</name>
    <dbReference type="NCBI Taxonomy" id="35570"/>
    <lineage>
        <taxon>Eukaryota</taxon>
        <taxon>Metazoa</taxon>
        <taxon>Ecdysozoa</taxon>
        <taxon>Arthropoda</taxon>
        <taxon>Hexapoda</taxon>
        <taxon>Insecta</taxon>
        <taxon>Pterygota</taxon>
        <taxon>Neoptera</taxon>
        <taxon>Endopterygota</taxon>
        <taxon>Diptera</taxon>
        <taxon>Brachycera</taxon>
        <taxon>Muscomorpha</taxon>
        <taxon>Muscoidea</taxon>
        <taxon>Muscidae</taxon>
        <taxon>Stomoxys</taxon>
    </lineage>
</organism>
<gene>
    <name evidence="3" type="primary">106084412</name>
</gene>
<dbReference type="Proteomes" id="UP000095300">
    <property type="component" value="Unassembled WGS sequence"/>
</dbReference>
<feature type="region of interest" description="Disordered" evidence="2">
    <location>
        <begin position="89"/>
        <end position="110"/>
    </location>
</feature>
<evidence type="ECO:0000256" key="2">
    <source>
        <dbReference type="SAM" id="MobiDB-lite"/>
    </source>
</evidence>
<comment type="similarity">
    <text evidence="1">Belongs to the actin family.</text>
</comment>
<evidence type="ECO:0000313" key="3">
    <source>
        <dbReference type="EnsemblMetazoa" id="SCAU008141-PA"/>
    </source>
</evidence>
<keyword evidence="4" id="KW-1185">Reference proteome</keyword>
<dbReference type="Gene3D" id="3.30.420.40">
    <property type="match status" value="3"/>
</dbReference>
<accession>A0A1I8PHJ4</accession>
<feature type="compositionally biased region" description="Polar residues" evidence="2">
    <location>
        <begin position="94"/>
        <end position="105"/>
    </location>
</feature>
<dbReference type="OrthoDB" id="5572108at2759"/>
<proteinExistence type="inferred from homology"/>
<dbReference type="Pfam" id="PF00022">
    <property type="entry name" value="Actin"/>
    <property type="match status" value="1"/>
</dbReference>
<dbReference type="Gene3D" id="3.90.640.10">
    <property type="entry name" value="Actin, Chain A, domain 4"/>
    <property type="match status" value="1"/>
</dbReference>
<dbReference type="CDD" id="cd10206">
    <property type="entry name" value="ASKHA_NBD_Arp8-like"/>
    <property type="match status" value="1"/>
</dbReference>